<dbReference type="AlphaFoldDB" id="A0A2W2DSI7"/>
<accession>A0A2W2DSI7</accession>
<keyword evidence="2" id="KW-1185">Reference proteome</keyword>
<dbReference type="EMBL" id="POUA01000802">
    <property type="protein sequence ID" value="PZG14932.1"/>
    <property type="molecule type" value="Genomic_DNA"/>
</dbReference>
<dbReference type="Proteomes" id="UP000248544">
    <property type="component" value="Unassembled WGS sequence"/>
</dbReference>
<comment type="caution">
    <text evidence="1">The sequence shown here is derived from an EMBL/GenBank/DDBJ whole genome shotgun (WGS) entry which is preliminary data.</text>
</comment>
<protein>
    <submittedName>
        <fullName evidence="1">TetR family transcriptional regulator</fullName>
    </submittedName>
</protein>
<reference evidence="1 2" key="1">
    <citation type="submission" date="2018-01" db="EMBL/GenBank/DDBJ databases">
        <title>Draft genome sequence of Sphaerisporangium sp. 7K107.</title>
        <authorList>
            <person name="Sahin N."/>
            <person name="Saygin H."/>
            <person name="Ay H."/>
        </authorList>
    </citation>
    <scope>NUCLEOTIDE SEQUENCE [LARGE SCALE GENOMIC DNA]</scope>
    <source>
        <strain evidence="1 2">7K107</strain>
    </source>
</reference>
<gene>
    <name evidence="1" type="ORF">C1I98_39430</name>
</gene>
<evidence type="ECO:0000313" key="2">
    <source>
        <dbReference type="Proteomes" id="UP000248544"/>
    </source>
</evidence>
<proteinExistence type="predicted"/>
<feature type="non-terminal residue" evidence="1">
    <location>
        <position position="1"/>
    </location>
</feature>
<name>A0A2W2DSI7_9ACTN</name>
<evidence type="ECO:0000313" key="1">
    <source>
        <dbReference type="EMBL" id="PZG14932.1"/>
    </source>
</evidence>
<sequence>PARRLKRTMALFTLHAGQVFQMEEAGDPEEYRKAALEVALERLSD</sequence>
<organism evidence="1 2">
    <name type="scientific">Spongiactinospora gelatinilytica</name>
    <dbReference type="NCBI Taxonomy" id="2666298"/>
    <lineage>
        <taxon>Bacteria</taxon>
        <taxon>Bacillati</taxon>
        <taxon>Actinomycetota</taxon>
        <taxon>Actinomycetes</taxon>
        <taxon>Streptosporangiales</taxon>
        <taxon>Streptosporangiaceae</taxon>
        <taxon>Spongiactinospora</taxon>
    </lineage>
</organism>